<feature type="transmembrane region" description="Helical" evidence="1">
    <location>
        <begin position="448"/>
        <end position="472"/>
    </location>
</feature>
<evidence type="ECO:0000313" key="2">
    <source>
        <dbReference type="Proteomes" id="UP000694918"/>
    </source>
</evidence>
<protein>
    <submittedName>
        <fullName evidence="3">UPF0481 protein At3g47200-like isoform X1</fullName>
    </submittedName>
</protein>
<dbReference type="PANTHER" id="PTHR31170:SF17">
    <property type="match status" value="1"/>
</dbReference>
<keyword evidence="1" id="KW-0812">Transmembrane</keyword>
<evidence type="ECO:0000256" key="1">
    <source>
        <dbReference type="SAM" id="Phobius"/>
    </source>
</evidence>
<gene>
    <name evidence="3" type="primary">LOC105134935</name>
</gene>
<dbReference type="Pfam" id="PF03140">
    <property type="entry name" value="DUF247"/>
    <property type="match status" value="1"/>
</dbReference>
<sequence length="475" mass="55203">MVNCRNKTVKKILIRNTQVHSEFFLCRLCSKSKRDHSMSHRTEIAGTSTEQMKRNDHVSLDIDKLTASVQEELKTLHAFSNKCSIYRVPKRLRDSKEYAYTPQLVSIGPIHHGKEELKEMEEHKKIYLQEFLKLSEVSVKECIAAIAQRETRLRNCYADNFENISTEDFVKMMLLDSSFIIMVFLIRFDSFIPSNYDRIFGKPWMIRGIDFDMCLLENQIPFFILDDMLKLSKRQGGCSMIELTRDFLSSTFGDSWVPKDILKQIKSSEVEHFVDFLRKCQQPAKQKQSKPLETLTAPSAMELHHSGIKFKLGSRDKIFEMNFDFHKGVLEIPPLFLEDETERLFRNLHAFEQCHCRDVYVSDYIATINFLVRGTNDAEILAKKGIIDNWLSNNDAVMSVLHDLDRGNFVNSKQFYFADVVEDLNKYCRKRTHKWIAALKHNYFHNPWVSISVVAAGALLILTVIQTVCSVIQVK</sequence>
<evidence type="ECO:0000313" key="3">
    <source>
        <dbReference type="RefSeq" id="XP_011037849.1"/>
    </source>
</evidence>
<dbReference type="Proteomes" id="UP000694918">
    <property type="component" value="Unplaced"/>
</dbReference>
<dbReference type="RefSeq" id="XP_011037849.1">
    <property type="nucleotide sequence ID" value="XM_011039547.1"/>
</dbReference>
<dbReference type="KEGG" id="peu:105134935"/>
<keyword evidence="1" id="KW-0472">Membrane</keyword>
<accession>A0AAJ6UYJ6</accession>
<reference evidence="3" key="1">
    <citation type="submission" date="2025-08" db="UniProtKB">
        <authorList>
            <consortium name="RefSeq"/>
        </authorList>
    </citation>
    <scope>IDENTIFICATION</scope>
</reference>
<dbReference type="GeneID" id="105134935"/>
<organism evidence="2 3">
    <name type="scientific">Populus euphratica</name>
    <name type="common">Euphrates poplar</name>
    <dbReference type="NCBI Taxonomy" id="75702"/>
    <lineage>
        <taxon>Eukaryota</taxon>
        <taxon>Viridiplantae</taxon>
        <taxon>Streptophyta</taxon>
        <taxon>Embryophyta</taxon>
        <taxon>Tracheophyta</taxon>
        <taxon>Spermatophyta</taxon>
        <taxon>Magnoliopsida</taxon>
        <taxon>eudicotyledons</taxon>
        <taxon>Gunneridae</taxon>
        <taxon>Pentapetalae</taxon>
        <taxon>rosids</taxon>
        <taxon>fabids</taxon>
        <taxon>Malpighiales</taxon>
        <taxon>Salicaceae</taxon>
        <taxon>Saliceae</taxon>
        <taxon>Populus</taxon>
    </lineage>
</organism>
<dbReference type="PANTHER" id="PTHR31170">
    <property type="entry name" value="BNAC04G53230D PROTEIN"/>
    <property type="match status" value="1"/>
</dbReference>
<dbReference type="AlphaFoldDB" id="A0AAJ6UYJ6"/>
<keyword evidence="1" id="KW-1133">Transmembrane helix</keyword>
<dbReference type="InterPro" id="IPR004158">
    <property type="entry name" value="DUF247_pln"/>
</dbReference>
<proteinExistence type="predicted"/>
<keyword evidence="2" id="KW-1185">Reference proteome</keyword>
<name>A0AAJ6UYJ6_POPEU</name>